<organism evidence="2 3">
    <name type="scientific">Bugula neritina</name>
    <name type="common">Brown bryozoan</name>
    <name type="synonym">Sertularia neritina</name>
    <dbReference type="NCBI Taxonomy" id="10212"/>
    <lineage>
        <taxon>Eukaryota</taxon>
        <taxon>Metazoa</taxon>
        <taxon>Spiralia</taxon>
        <taxon>Lophotrochozoa</taxon>
        <taxon>Bryozoa</taxon>
        <taxon>Gymnolaemata</taxon>
        <taxon>Cheilostomatida</taxon>
        <taxon>Flustrina</taxon>
        <taxon>Buguloidea</taxon>
        <taxon>Bugulidae</taxon>
        <taxon>Bugula</taxon>
    </lineage>
</organism>
<dbReference type="PANTHER" id="PTHR28457:SF2">
    <property type="entry name" value="SIMILAR TO 4930578I06RIK PROTEIN"/>
    <property type="match status" value="1"/>
</dbReference>
<comment type="caution">
    <text evidence="2">The sequence shown here is derived from an EMBL/GenBank/DDBJ whole genome shotgun (WGS) entry which is preliminary data.</text>
</comment>
<dbReference type="InterPro" id="IPR032727">
    <property type="entry name" value="CLAMP"/>
</dbReference>
<accession>A0A7J7IWH5</accession>
<proteinExistence type="predicted"/>
<dbReference type="EMBL" id="VXIV02003325">
    <property type="protein sequence ID" value="KAF6018262.1"/>
    <property type="molecule type" value="Genomic_DNA"/>
</dbReference>
<keyword evidence="3" id="KW-1185">Reference proteome</keyword>
<gene>
    <name evidence="2" type="ORF">EB796_023424</name>
</gene>
<dbReference type="AlphaFoldDB" id="A0A7J7IWH5"/>
<reference evidence="2" key="1">
    <citation type="submission" date="2020-06" db="EMBL/GenBank/DDBJ databases">
        <title>Draft genome of Bugula neritina, a colonial animal packing powerful symbionts and potential medicines.</title>
        <authorList>
            <person name="Rayko M."/>
        </authorList>
    </citation>
    <scope>NUCLEOTIDE SEQUENCE [LARGE SCALE GENOMIC DNA]</scope>
    <source>
        <strain evidence="2">Kwan_BN1</strain>
    </source>
</reference>
<feature type="compositionally biased region" description="Polar residues" evidence="1">
    <location>
        <begin position="262"/>
        <end position="274"/>
    </location>
</feature>
<dbReference type="OrthoDB" id="6103133at2759"/>
<sequence length="289" mass="32639">MIESEAIALASMDQAVARKKLLEFMGIELDFGYVEGLRSTIHATLLHDTFTLAVLKGFTWKDVCRVVQLCQDMLKSLIGKPIVEATKIYFEAALNSGIENRSMAVYTDYFFSTFMQHYKLYQYVFENERDMTVFSSELAIEPPIPPQELKNAKPPHLHEYEQNLREIQSNRQEVKEISPIDSNVTVEVDESDLQCPQAEALQKIISKVIQDIGRPLQENISEAISTTYNDLDVKLEETALARPKQLGAPPRYQLKAPLPMPKTTSSKIVATPQQKGSSKGNRNKSGKNK</sequence>
<evidence type="ECO:0000313" key="3">
    <source>
        <dbReference type="Proteomes" id="UP000593567"/>
    </source>
</evidence>
<dbReference type="Proteomes" id="UP000593567">
    <property type="component" value="Unassembled WGS sequence"/>
</dbReference>
<evidence type="ECO:0000256" key="1">
    <source>
        <dbReference type="SAM" id="MobiDB-lite"/>
    </source>
</evidence>
<dbReference type="PANTHER" id="PTHR28457">
    <property type="entry name" value="COILED-COIL DOMAIN-CONTAINING PROTEIN 189"/>
    <property type="match status" value="1"/>
</dbReference>
<protein>
    <submittedName>
        <fullName evidence="2">C8orf74</fullName>
    </submittedName>
</protein>
<dbReference type="Pfam" id="PF14769">
    <property type="entry name" value="CLAMP"/>
    <property type="match status" value="1"/>
</dbReference>
<evidence type="ECO:0000313" key="2">
    <source>
        <dbReference type="EMBL" id="KAF6018262.1"/>
    </source>
</evidence>
<name>A0A7J7IWH5_BUGNE</name>
<feature type="region of interest" description="Disordered" evidence="1">
    <location>
        <begin position="244"/>
        <end position="289"/>
    </location>
</feature>